<name>A0ACD3YTG4_FUSSC</name>
<accession>A0ACD3YTG4</accession>
<keyword evidence="2" id="KW-1185">Reference proteome</keyword>
<protein>
    <submittedName>
        <fullName evidence="1">Uncharacterized protein</fullName>
    </submittedName>
</protein>
<proteinExistence type="predicted"/>
<evidence type="ECO:0000313" key="2">
    <source>
        <dbReference type="Proteomes" id="UP000830768"/>
    </source>
</evidence>
<reference evidence="1" key="1">
    <citation type="submission" date="2021-11" db="EMBL/GenBank/DDBJ databases">
        <title>Fusarium solani-melongenae Genome sequencing and assembly.</title>
        <authorList>
            <person name="Xie S."/>
            <person name="Huang L."/>
            <person name="Zhang X."/>
        </authorList>
    </citation>
    <scope>NUCLEOTIDE SEQUENCE</scope>
    <source>
        <strain evidence="1">CRI 24-3</strain>
    </source>
</reference>
<gene>
    <name evidence="1" type="ORF">LCI18_003170</name>
</gene>
<evidence type="ECO:0000313" key="1">
    <source>
        <dbReference type="EMBL" id="UPK92235.1"/>
    </source>
</evidence>
<organism evidence="1 2">
    <name type="scientific">Fusarium solani subsp. cucurbitae</name>
    <name type="common">Neocosmosporum cucurbitae</name>
    <dbReference type="NCBI Taxonomy" id="2747967"/>
    <lineage>
        <taxon>Eukaryota</taxon>
        <taxon>Fungi</taxon>
        <taxon>Dikarya</taxon>
        <taxon>Ascomycota</taxon>
        <taxon>Pezizomycotina</taxon>
        <taxon>Sordariomycetes</taxon>
        <taxon>Hypocreomycetidae</taxon>
        <taxon>Hypocreales</taxon>
        <taxon>Nectriaceae</taxon>
        <taxon>Fusarium</taxon>
        <taxon>Fusarium solani species complex</taxon>
    </lineage>
</organism>
<sequence length="738" mass="83788">MFAREHFSSGLGRGDWTGSPDYGGCLFLAFECFERNNCWGRLDVGLPVLLEHVQTCVGCRIIRRAIKDFAPHLLEEGRHESCTLRIDGGYDHENTWNAILSVEIFENGMDDCGRKFQLLRRSTVEPLFEDNYDYSGRRSNRFGQSLHIVEDSSSQAAFDRAAKWLAHCVKNDKACEPPDDDFMPAHLVDVGSDSQSPFLFKTSVSRKPYACLSYCWGPGSDAILKTTTSNIEDHYQEIPESTMPEGIRDAIRLCRGLRIPFLWVDSLCLVQDDVTAWLDGAAQMSQIYLNSHLTIAALEPETCKYPFLGPQRFGKRDWQRLVKSPTADGGEADPGPDLLIRPESDTLLRETPYSLDKRAWCLQESMLPNRRLCFDGNEMIWECLCRQLCECGHTIRNPLTVRHVENGAALKLSRLKASPILSGPRPHSYRGDNASEYSATRGNIREMRATWRRLVGMYSDRQMTRGDDKLRAIAGLAKLLADRFRHEGFTKENDEYLAGLWKHEIHLDLAWDVASLPAEPEIALQRPEGEDPPWNVPTWSWASSQGSISGSFQTTTGHWKYKPHATDVCRLVEAHCERENAHDEMSAVTQGCLTLQGALVPVELIAEVEITESPFTIRDPNRDDRVAWVQSKNQNVNEVLLDHPRHRVELKWLVSENSPPWAGGEYYCFRLFSWVADTGKIWGGERQFMGPETCFLVLKRSERVASALERIGIGRHTTMNLNPCPLFEEYEETIISIV</sequence>
<dbReference type="Proteomes" id="UP000830768">
    <property type="component" value="Chromosome 3"/>
</dbReference>
<dbReference type="EMBL" id="CP090032">
    <property type="protein sequence ID" value="UPK92235.1"/>
    <property type="molecule type" value="Genomic_DNA"/>
</dbReference>